<dbReference type="RefSeq" id="WP_275277983.1">
    <property type="nucleotide sequence ID" value="NZ_CP119108.1"/>
</dbReference>
<keyword evidence="1" id="KW-0812">Transmembrane</keyword>
<keyword evidence="3" id="KW-1185">Reference proteome</keyword>
<sequence>MVSDPTLAWALTVYFTATGVCSVAGLISSRRAVDRGSYLAHLLMSVSMAIMPWTWSMAVPTVLQVVVFTLAALWFVALMVFPAHGGAGSGHHGPLALGYHAAMMISMAWMSALMTITMPGGTADHSHEAGEMPGMAMPGMAMPNMTTPVAGTAGQQPVWAVVITFGFVAMFLAATVCFLVTLVRGAGPTVGAPLPPVIQALSSLVMAVGMGASFLLMS</sequence>
<protein>
    <submittedName>
        <fullName evidence="2">DUF5134 domain-containing protein</fullName>
    </submittedName>
</protein>
<keyword evidence="1" id="KW-1133">Transmembrane helix</keyword>
<feature type="transmembrane region" description="Helical" evidence="1">
    <location>
        <begin position="6"/>
        <end position="26"/>
    </location>
</feature>
<keyword evidence="1" id="KW-0472">Membrane</keyword>
<accession>A0ABY8BWX2</accession>
<feature type="transmembrane region" description="Helical" evidence="1">
    <location>
        <begin position="194"/>
        <end position="217"/>
    </location>
</feature>
<dbReference type="EMBL" id="CP119108">
    <property type="protein sequence ID" value="WEG08654.1"/>
    <property type="molecule type" value="Genomic_DNA"/>
</dbReference>
<feature type="transmembrane region" description="Helical" evidence="1">
    <location>
        <begin position="38"/>
        <end position="55"/>
    </location>
</feature>
<feature type="transmembrane region" description="Helical" evidence="1">
    <location>
        <begin position="95"/>
        <end position="116"/>
    </location>
</feature>
<dbReference type="Proteomes" id="UP001214553">
    <property type="component" value="Chromosome"/>
</dbReference>
<dbReference type="Pfam" id="PF17197">
    <property type="entry name" value="DUF5134"/>
    <property type="match status" value="1"/>
</dbReference>
<feature type="transmembrane region" description="Helical" evidence="1">
    <location>
        <begin position="158"/>
        <end position="182"/>
    </location>
</feature>
<evidence type="ECO:0000256" key="1">
    <source>
        <dbReference type="SAM" id="Phobius"/>
    </source>
</evidence>
<dbReference type="InterPro" id="IPR033458">
    <property type="entry name" value="DUF5134"/>
</dbReference>
<feature type="transmembrane region" description="Helical" evidence="1">
    <location>
        <begin position="61"/>
        <end position="83"/>
    </location>
</feature>
<proteinExistence type="predicted"/>
<evidence type="ECO:0000313" key="2">
    <source>
        <dbReference type="EMBL" id="WEG08654.1"/>
    </source>
</evidence>
<name>A0ABY8BWX2_9MICO</name>
<gene>
    <name evidence="2" type="ORF">PU630_15630</name>
</gene>
<organism evidence="2 3">
    <name type="scientific">Microbacterium horticulturae</name>
    <dbReference type="NCBI Taxonomy" id="3028316"/>
    <lineage>
        <taxon>Bacteria</taxon>
        <taxon>Bacillati</taxon>
        <taxon>Actinomycetota</taxon>
        <taxon>Actinomycetes</taxon>
        <taxon>Micrococcales</taxon>
        <taxon>Microbacteriaceae</taxon>
        <taxon>Microbacterium</taxon>
    </lineage>
</organism>
<evidence type="ECO:0000313" key="3">
    <source>
        <dbReference type="Proteomes" id="UP001214553"/>
    </source>
</evidence>
<reference evidence="2 3" key="1">
    <citation type="submission" date="2023-03" db="EMBL/GenBank/DDBJ databases">
        <title>Genome sequence of Microbacterium sp. KACC 23027.</title>
        <authorList>
            <person name="Kim S."/>
            <person name="Heo J."/>
            <person name="Kwon S.-W."/>
        </authorList>
    </citation>
    <scope>NUCLEOTIDE SEQUENCE [LARGE SCALE GENOMIC DNA]</scope>
    <source>
        <strain evidence="2 3">KACC 23027</strain>
    </source>
</reference>